<dbReference type="PANTHER" id="PTHR43194:SF2">
    <property type="entry name" value="PEROXISOMAL MEMBRANE PROTEIN LPX1"/>
    <property type="match status" value="1"/>
</dbReference>
<evidence type="ECO:0000313" key="3">
    <source>
        <dbReference type="EMBL" id="PPJ22651.1"/>
    </source>
</evidence>
<dbReference type="PANTHER" id="PTHR43194">
    <property type="entry name" value="HYDROLASE ALPHA/BETA FOLD FAMILY"/>
    <property type="match status" value="1"/>
</dbReference>
<reference evidence="3 4" key="1">
    <citation type="submission" date="2018-02" db="EMBL/GenBank/DDBJ databases">
        <title>8 Nocardia nova and 1 Nocardia cyriacigeorgica strain used for evolution to TMP-SMX.</title>
        <authorList>
            <person name="Mehta H."/>
            <person name="Weng J."/>
            <person name="Shamoo Y."/>
        </authorList>
    </citation>
    <scope>NUCLEOTIDE SEQUENCE [LARGE SCALE GENOMIC DNA]</scope>
    <source>
        <strain evidence="3 4">BAA2227</strain>
    </source>
</reference>
<evidence type="ECO:0000256" key="1">
    <source>
        <dbReference type="SAM" id="MobiDB-lite"/>
    </source>
</evidence>
<dbReference type="InterPro" id="IPR000073">
    <property type="entry name" value="AB_hydrolase_1"/>
</dbReference>
<dbReference type="Pfam" id="PF12697">
    <property type="entry name" value="Abhydrolase_6"/>
    <property type="match status" value="1"/>
</dbReference>
<dbReference type="Gene3D" id="3.40.50.1820">
    <property type="entry name" value="alpha/beta hydrolase"/>
    <property type="match status" value="1"/>
</dbReference>
<dbReference type="AlphaFoldDB" id="A0A2S5ZXM1"/>
<feature type="region of interest" description="Disordered" evidence="1">
    <location>
        <begin position="288"/>
        <end position="325"/>
    </location>
</feature>
<proteinExistence type="predicted"/>
<organism evidence="3 4">
    <name type="scientific">Nocardia nova</name>
    <dbReference type="NCBI Taxonomy" id="37330"/>
    <lineage>
        <taxon>Bacteria</taxon>
        <taxon>Bacillati</taxon>
        <taxon>Actinomycetota</taxon>
        <taxon>Actinomycetes</taxon>
        <taxon>Mycobacteriales</taxon>
        <taxon>Nocardiaceae</taxon>
        <taxon>Nocardia</taxon>
    </lineage>
</organism>
<dbReference type="InterPro" id="IPR050228">
    <property type="entry name" value="Carboxylesterase_BioH"/>
</dbReference>
<dbReference type="Proteomes" id="UP000238356">
    <property type="component" value="Unassembled WGS sequence"/>
</dbReference>
<accession>A0A2S5ZXM1</accession>
<evidence type="ECO:0000313" key="4">
    <source>
        <dbReference type="Proteomes" id="UP000238356"/>
    </source>
</evidence>
<protein>
    <submittedName>
        <fullName evidence="3">Alpha/beta hydrolase</fullName>
    </submittedName>
</protein>
<name>A0A2S5ZXM1_9NOCA</name>
<feature type="domain" description="AB hydrolase-1" evidence="2">
    <location>
        <begin position="61"/>
        <end position="300"/>
    </location>
</feature>
<keyword evidence="3" id="KW-0378">Hydrolase</keyword>
<dbReference type="GO" id="GO:0016787">
    <property type="term" value="F:hydrolase activity"/>
    <property type="evidence" value="ECO:0007669"/>
    <property type="project" value="UniProtKB-KW"/>
</dbReference>
<dbReference type="SUPFAM" id="SSF53474">
    <property type="entry name" value="alpha/beta-Hydrolases"/>
    <property type="match status" value="1"/>
</dbReference>
<sequence>MESAQETSFEETSKTSCKDTSLCDTIRDMNASLATELTPGAVRSEDGTRIGYLRVGRGPALVLLHGSNQSGRSLTGLALALADEFTVYLPDRRGRGASGPHRPDHGIRTEVADLAAVVQESGADMVFGISSSGLIVLEAARTLPQIRKIALYEPALLRADETRYTDWLPRFDREMAAGKVGAALITCMYGFDLAPAAMRVMPRGLLAALTDKAMSAEDKKSGPGDVTMRALAPTLRWDCVILGQMAGSLTTFANIDQDVLLMSGTKKGPRFLMPALDDLAATLPHNRRVTLPGLDHGSPADPSQTNGGGNPTAVAPSLREFFAQP</sequence>
<comment type="caution">
    <text evidence="3">The sequence shown here is derived from an EMBL/GenBank/DDBJ whole genome shotgun (WGS) entry which is preliminary data.</text>
</comment>
<dbReference type="InterPro" id="IPR029058">
    <property type="entry name" value="AB_hydrolase_fold"/>
</dbReference>
<dbReference type="EMBL" id="PSZD01000028">
    <property type="protein sequence ID" value="PPJ22651.1"/>
    <property type="molecule type" value="Genomic_DNA"/>
</dbReference>
<keyword evidence="4" id="KW-1185">Reference proteome</keyword>
<gene>
    <name evidence="3" type="ORF">C5F51_30440</name>
</gene>
<evidence type="ECO:0000259" key="2">
    <source>
        <dbReference type="Pfam" id="PF12697"/>
    </source>
</evidence>